<dbReference type="PANTHER" id="PTHR30469:SF20">
    <property type="entry name" value="EFFLUX RND TRANSPORTER PERIPLASMIC ADAPTOR SUBUNIT"/>
    <property type="match status" value="1"/>
</dbReference>
<proteinExistence type="predicted"/>
<gene>
    <name evidence="2" type="ORF">MGWOODY_Tha561</name>
</gene>
<dbReference type="EMBL" id="CZQC01000014">
    <property type="protein sequence ID" value="CUS40427.1"/>
    <property type="molecule type" value="Genomic_DNA"/>
</dbReference>
<dbReference type="NCBIfam" id="TIGR01730">
    <property type="entry name" value="RND_mfp"/>
    <property type="match status" value="1"/>
</dbReference>
<dbReference type="Gene3D" id="2.40.50.100">
    <property type="match status" value="1"/>
</dbReference>
<protein>
    <submittedName>
        <fullName evidence="2">Probable Co/Zn/Cd efflux system membrane fusion protein</fullName>
    </submittedName>
</protein>
<name>A0A160TBJ1_9ZZZZ</name>
<dbReference type="GO" id="GO:0015562">
    <property type="term" value="F:efflux transmembrane transporter activity"/>
    <property type="evidence" value="ECO:0007669"/>
    <property type="project" value="TreeGrafter"/>
</dbReference>
<dbReference type="Pfam" id="PF25917">
    <property type="entry name" value="BSH_RND"/>
    <property type="match status" value="1"/>
</dbReference>
<organism evidence="2">
    <name type="scientific">hydrothermal vent metagenome</name>
    <dbReference type="NCBI Taxonomy" id="652676"/>
    <lineage>
        <taxon>unclassified sequences</taxon>
        <taxon>metagenomes</taxon>
        <taxon>ecological metagenomes</taxon>
    </lineage>
</organism>
<dbReference type="InterPro" id="IPR058625">
    <property type="entry name" value="MdtA-like_BSH"/>
</dbReference>
<dbReference type="Gene3D" id="1.10.287.470">
    <property type="entry name" value="Helix hairpin bin"/>
    <property type="match status" value="1"/>
</dbReference>
<reference evidence="2" key="1">
    <citation type="submission" date="2015-10" db="EMBL/GenBank/DDBJ databases">
        <authorList>
            <person name="Gilbert D.G."/>
        </authorList>
    </citation>
    <scope>NUCLEOTIDE SEQUENCE</scope>
</reference>
<dbReference type="SUPFAM" id="SSF111369">
    <property type="entry name" value="HlyD-like secretion proteins"/>
    <property type="match status" value="1"/>
</dbReference>
<sequence length="364" mass="39908">MRFTTYSVLFGLTALSLLSGCKETSPEIAPEVIRPAKVFRVMSPDEAQIRRFPAQVQAAERAALAFRVSGELADLPAKPGQDVKTGTILAKLDPADYQVNLDDRKARFALAKSQYARMKDLFDMGQTSKAQFDQAKAELDISQAALTAATSDLSYTELKAPFPGVVANVFAENHQPVNAGTTIVVLQARDQLEVNLEIPESIMVMLVERDNKSYQPDVVFDALPNARFKATYKEHTTQADTGTGSYTVTLTLPRPENLNVLPGMSASVYVDLNQVFSQRTEVMLIPAHAVFQQANQVQGSNQASVWRVTEDQTLTATHVEVGKMTSHGIEIKAGLKPGDQILESGVQQASEGMRIRPWLKERGL</sequence>
<dbReference type="Gene3D" id="2.40.30.170">
    <property type="match status" value="1"/>
</dbReference>
<dbReference type="PANTHER" id="PTHR30469">
    <property type="entry name" value="MULTIDRUG RESISTANCE PROTEIN MDTA"/>
    <property type="match status" value="1"/>
</dbReference>
<feature type="domain" description="Multidrug resistance protein MdtA-like barrel-sandwich hybrid" evidence="1">
    <location>
        <begin position="64"/>
        <end position="182"/>
    </location>
</feature>
<accession>A0A160TBJ1</accession>
<dbReference type="AlphaFoldDB" id="A0A160TBJ1"/>
<evidence type="ECO:0000259" key="1">
    <source>
        <dbReference type="Pfam" id="PF25917"/>
    </source>
</evidence>
<dbReference type="Gene3D" id="2.40.420.20">
    <property type="match status" value="1"/>
</dbReference>
<evidence type="ECO:0000313" key="2">
    <source>
        <dbReference type="EMBL" id="CUS40427.1"/>
    </source>
</evidence>
<dbReference type="InterPro" id="IPR006143">
    <property type="entry name" value="RND_pump_MFP"/>
</dbReference>
<dbReference type="PROSITE" id="PS51257">
    <property type="entry name" value="PROKAR_LIPOPROTEIN"/>
    <property type="match status" value="1"/>
</dbReference>
<dbReference type="GO" id="GO:1990281">
    <property type="term" value="C:efflux pump complex"/>
    <property type="evidence" value="ECO:0007669"/>
    <property type="project" value="TreeGrafter"/>
</dbReference>